<dbReference type="NCBIfam" id="TIGR00613">
    <property type="entry name" value="reco"/>
    <property type="match status" value="1"/>
</dbReference>
<accession>E2ZIT1</accession>
<dbReference type="Gene3D" id="2.40.50.140">
    <property type="entry name" value="Nucleic acid-binding proteins"/>
    <property type="match status" value="1"/>
</dbReference>
<dbReference type="SUPFAM" id="SSF50249">
    <property type="entry name" value="Nucleic acid-binding proteins"/>
    <property type="match status" value="1"/>
</dbReference>
<dbReference type="Gene3D" id="1.20.1440.120">
    <property type="entry name" value="Recombination protein O, C-terminal domain"/>
    <property type="match status" value="1"/>
</dbReference>
<dbReference type="InterPro" id="IPR012340">
    <property type="entry name" value="NA-bd_OB-fold"/>
</dbReference>
<evidence type="ECO:0000256" key="4">
    <source>
        <dbReference type="ARBA" id="ARBA00023172"/>
    </source>
</evidence>
<feature type="domain" description="DNA replication/recombination mediator RecO N-terminal" evidence="8">
    <location>
        <begin position="28"/>
        <end position="105"/>
    </location>
</feature>
<evidence type="ECO:0000256" key="7">
    <source>
        <dbReference type="HAMAP-Rule" id="MF_00201"/>
    </source>
</evidence>
<evidence type="ECO:0000259" key="8">
    <source>
        <dbReference type="Pfam" id="PF11967"/>
    </source>
</evidence>
<evidence type="ECO:0000256" key="5">
    <source>
        <dbReference type="ARBA" id="ARBA00023204"/>
    </source>
</evidence>
<dbReference type="InterPro" id="IPR022572">
    <property type="entry name" value="DNA_rep/recomb_RecO_N"/>
</dbReference>
<dbReference type="PANTHER" id="PTHR33991">
    <property type="entry name" value="DNA REPAIR PROTEIN RECO"/>
    <property type="match status" value="1"/>
</dbReference>
<dbReference type="eggNOG" id="COG1381">
    <property type="taxonomic scope" value="Bacteria"/>
</dbReference>
<evidence type="ECO:0000256" key="6">
    <source>
        <dbReference type="ARBA" id="ARBA00033409"/>
    </source>
</evidence>
<dbReference type="InterPro" id="IPR037278">
    <property type="entry name" value="ARFGAP/RecO"/>
</dbReference>
<protein>
    <recommendedName>
        <fullName evidence="2 7">DNA repair protein RecO</fullName>
    </recommendedName>
    <alternativeName>
        <fullName evidence="6 7">Recombination protein O</fullName>
    </alternativeName>
</protein>
<name>E2ZIT1_9FIRM</name>
<dbReference type="InterPro" id="IPR003717">
    <property type="entry name" value="RecO"/>
</dbReference>
<keyword evidence="5 7" id="KW-0234">DNA repair</keyword>
<reference evidence="9 10" key="1">
    <citation type="submission" date="2010-08" db="EMBL/GenBank/DDBJ databases">
        <authorList>
            <person name="Weinstock G."/>
            <person name="Sodergren E."/>
            <person name="Clifton S."/>
            <person name="Fulton L."/>
            <person name="Fulton B."/>
            <person name="Courtney L."/>
            <person name="Fronick C."/>
            <person name="Harrison M."/>
            <person name="Strong C."/>
            <person name="Farmer C."/>
            <person name="Delahaunty K."/>
            <person name="Markovic C."/>
            <person name="Hall O."/>
            <person name="Minx P."/>
            <person name="Tomlinson C."/>
            <person name="Mitreva M."/>
            <person name="Hou S."/>
            <person name="Chen J."/>
            <person name="Wollam A."/>
            <person name="Pepin K.H."/>
            <person name="Johnson M."/>
            <person name="Bhonagiri V."/>
            <person name="Zhang X."/>
            <person name="Suruliraj S."/>
            <person name="Warren W."/>
            <person name="Chinwalla A."/>
            <person name="Mardis E.R."/>
            <person name="Wilson R.K."/>
        </authorList>
    </citation>
    <scope>NUCLEOTIDE SEQUENCE [LARGE SCALE GENOMIC DNA]</scope>
    <source>
        <strain evidence="9 10">KLE1255</strain>
    </source>
</reference>
<dbReference type="Proteomes" id="UP000006028">
    <property type="component" value="Unassembled WGS sequence"/>
</dbReference>
<dbReference type="Pfam" id="PF02565">
    <property type="entry name" value="RecO_C"/>
    <property type="match status" value="1"/>
</dbReference>
<dbReference type="PANTHER" id="PTHR33991:SF1">
    <property type="entry name" value="DNA REPAIR PROTEIN RECO"/>
    <property type="match status" value="1"/>
</dbReference>
<dbReference type="SUPFAM" id="SSF57863">
    <property type="entry name" value="ArfGap/RecO-like zinc finger"/>
    <property type="match status" value="1"/>
</dbReference>
<dbReference type="AlphaFoldDB" id="E2ZIT1"/>
<keyword evidence="3 7" id="KW-0227">DNA damage</keyword>
<dbReference type="Pfam" id="PF11967">
    <property type="entry name" value="RecO_N"/>
    <property type="match status" value="1"/>
</dbReference>
<comment type="similarity">
    <text evidence="1 7">Belongs to the RecO family.</text>
</comment>
<dbReference type="HOGENOM" id="CLU_066632_3_0_9"/>
<dbReference type="HAMAP" id="MF_00201">
    <property type="entry name" value="RecO"/>
    <property type="match status" value="1"/>
</dbReference>
<gene>
    <name evidence="7 9" type="primary">recO</name>
    <name evidence="9" type="ORF">HMPREF9436_01576</name>
</gene>
<dbReference type="GO" id="GO:0006302">
    <property type="term" value="P:double-strand break repair"/>
    <property type="evidence" value="ECO:0007669"/>
    <property type="project" value="TreeGrafter"/>
</dbReference>
<sequence>MPARETFFVISIINNSGRKKPRQRTKKMEAFVTTGLVLKETRYKESDRILTILTPELGVISAAAQSSLRLKSKLFSACGLFCYSEFTLVPGRNMYTVREAEVKNVFHGISSSIEGMSLAMYMAEMAMTLSPTGQEAQRELRLLLNCFYMISESKTDLRVIKAVFELRTMSECGFMPQIVCCRDCSAYDGAAFYLDVQEGHLLCADCAAKAGKTCNLDQGALYALRHICLVDDKKIFAFKISVGSLEKLSAVAERYALTHMDKPLKSYDFLKTLLP</sequence>
<dbReference type="InterPro" id="IPR042242">
    <property type="entry name" value="RecO_C"/>
</dbReference>
<dbReference type="STRING" id="748224.HMPREF9436_01576"/>
<dbReference type="GO" id="GO:0043590">
    <property type="term" value="C:bacterial nucleoid"/>
    <property type="evidence" value="ECO:0007669"/>
    <property type="project" value="TreeGrafter"/>
</dbReference>
<evidence type="ECO:0000313" key="9">
    <source>
        <dbReference type="EMBL" id="EFQ06980.1"/>
    </source>
</evidence>
<dbReference type="Gene3D" id="6.20.220.20">
    <property type="entry name" value="Recombination protein O, zinc-binding domain"/>
    <property type="match status" value="1"/>
</dbReference>
<proteinExistence type="inferred from homology"/>
<evidence type="ECO:0000256" key="1">
    <source>
        <dbReference type="ARBA" id="ARBA00007452"/>
    </source>
</evidence>
<evidence type="ECO:0000313" key="10">
    <source>
        <dbReference type="Proteomes" id="UP000006028"/>
    </source>
</evidence>
<dbReference type="GO" id="GO:0006310">
    <property type="term" value="P:DNA recombination"/>
    <property type="evidence" value="ECO:0007669"/>
    <property type="project" value="UniProtKB-UniRule"/>
</dbReference>
<comment type="caution">
    <text evidence="9">The sequence shown here is derived from an EMBL/GenBank/DDBJ whole genome shotgun (WGS) entry which is preliminary data.</text>
</comment>
<dbReference type="EMBL" id="AECU01000120">
    <property type="protein sequence ID" value="EFQ06980.1"/>
    <property type="molecule type" value="Genomic_DNA"/>
</dbReference>
<organism evidence="9 10">
    <name type="scientific">Faecalibacterium cf. prausnitzii KLE1255</name>
    <dbReference type="NCBI Taxonomy" id="748224"/>
    <lineage>
        <taxon>Bacteria</taxon>
        <taxon>Bacillati</taxon>
        <taxon>Bacillota</taxon>
        <taxon>Clostridia</taxon>
        <taxon>Eubacteriales</taxon>
        <taxon>Oscillospiraceae</taxon>
        <taxon>Faecalibacterium</taxon>
    </lineage>
</organism>
<comment type="function">
    <text evidence="7">Involved in DNA repair and RecF pathway recombination.</text>
</comment>
<evidence type="ECO:0000256" key="2">
    <source>
        <dbReference type="ARBA" id="ARBA00021310"/>
    </source>
</evidence>
<keyword evidence="4 7" id="KW-0233">DNA recombination</keyword>
<evidence type="ECO:0000256" key="3">
    <source>
        <dbReference type="ARBA" id="ARBA00022763"/>
    </source>
</evidence>